<sequence>MSPELSQKLASAVDGMPAFPRSVQRILELTRDVNSTPKDLVDVIDKDPVVTVKILKVVNSAYYSLPKQITSIGHAVVYLGFNTIKNLALSIAAIGMLPKDNPSGFDVQQYLLHSLATAGLAKQLAHRVNDADPMDCFIGGLLHDFGKVVFAQFMPNEFKAALLESQSREMPLHLALHKHIGADHFVVGAMLVQKWRFAPALTETIGHQSLESLHDTDMIACVFGANQISKKLKFGFGGNPCIDEFPLTVQKRLGGTLDEVIASMGDLTAVYEEAKLFAKL</sequence>
<keyword evidence="2" id="KW-0378">Hydrolase</keyword>
<dbReference type="AlphaFoldDB" id="A0A3E1RCD8"/>
<evidence type="ECO:0000313" key="3">
    <source>
        <dbReference type="Proteomes" id="UP000260665"/>
    </source>
</evidence>
<proteinExistence type="predicted"/>
<dbReference type="InterPro" id="IPR003607">
    <property type="entry name" value="HD/PDEase_dom"/>
</dbReference>
<dbReference type="InterPro" id="IPR006675">
    <property type="entry name" value="HDIG_dom"/>
</dbReference>
<dbReference type="EMBL" id="QFZK01000005">
    <property type="protein sequence ID" value="RFO96933.1"/>
    <property type="molecule type" value="Genomic_DNA"/>
</dbReference>
<dbReference type="SUPFAM" id="SSF109604">
    <property type="entry name" value="HD-domain/PDEase-like"/>
    <property type="match status" value="1"/>
</dbReference>
<dbReference type="Proteomes" id="UP000260665">
    <property type="component" value="Unassembled WGS sequence"/>
</dbReference>
<dbReference type="OrthoDB" id="9797768at2"/>
<feature type="domain" description="HDOD" evidence="1">
    <location>
        <begin position="16"/>
        <end position="211"/>
    </location>
</feature>
<reference evidence="2 3" key="1">
    <citation type="submission" date="2018-05" db="EMBL/GenBank/DDBJ databases">
        <title>Rhodoferax soyangensis sp.nov., isolated from an oligotrophic freshwater lake.</title>
        <authorList>
            <person name="Park M."/>
        </authorList>
    </citation>
    <scope>NUCLEOTIDE SEQUENCE [LARGE SCALE GENOMIC DNA]</scope>
    <source>
        <strain evidence="2 3">IMCC26218</strain>
    </source>
</reference>
<dbReference type="PROSITE" id="PS51833">
    <property type="entry name" value="HDOD"/>
    <property type="match status" value="1"/>
</dbReference>
<dbReference type="GO" id="GO:0016787">
    <property type="term" value="F:hydrolase activity"/>
    <property type="evidence" value="ECO:0007669"/>
    <property type="project" value="UniProtKB-KW"/>
</dbReference>
<dbReference type="PANTHER" id="PTHR33525:SF3">
    <property type="entry name" value="RIBONUCLEASE Y"/>
    <property type="match status" value="1"/>
</dbReference>
<dbReference type="Pfam" id="PF08668">
    <property type="entry name" value="HDOD"/>
    <property type="match status" value="1"/>
</dbReference>
<dbReference type="CDD" id="cd00077">
    <property type="entry name" value="HDc"/>
    <property type="match status" value="1"/>
</dbReference>
<dbReference type="NCBIfam" id="TIGR00277">
    <property type="entry name" value="HDIG"/>
    <property type="match status" value="1"/>
</dbReference>
<protein>
    <submittedName>
        <fullName evidence="2">Phosphohydrolase</fullName>
    </submittedName>
</protein>
<evidence type="ECO:0000313" key="2">
    <source>
        <dbReference type="EMBL" id="RFO96933.1"/>
    </source>
</evidence>
<dbReference type="PANTHER" id="PTHR33525">
    <property type="match status" value="1"/>
</dbReference>
<name>A0A3E1RCD8_9BURK</name>
<keyword evidence="3" id="KW-1185">Reference proteome</keyword>
<dbReference type="InterPro" id="IPR013976">
    <property type="entry name" value="HDOD"/>
</dbReference>
<comment type="caution">
    <text evidence="2">The sequence shown here is derived from an EMBL/GenBank/DDBJ whole genome shotgun (WGS) entry which is preliminary data.</text>
</comment>
<gene>
    <name evidence="2" type="ORF">DIC66_10595</name>
</gene>
<dbReference type="RefSeq" id="WP_117176893.1">
    <property type="nucleotide sequence ID" value="NZ_QFZK01000005.1"/>
</dbReference>
<dbReference type="InterPro" id="IPR052340">
    <property type="entry name" value="RNase_Y/CdgJ"/>
</dbReference>
<organism evidence="2 3">
    <name type="scientific">Rhodoferax lacus</name>
    <dbReference type="NCBI Taxonomy" id="2184758"/>
    <lineage>
        <taxon>Bacteria</taxon>
        <taxon>Pseudomonadati</taxon>
        <taxon>Pseudomonadota</taxon>
        <taxon>Betaproteobacteria</taxon>
        <taxon>Burkholderiales</taxon>
        <taxon>Comamonadaceae</taxon>
        <taxon>Rhodoferax</taxon>
    </lineage>
</organism>
<dbReference type="Gene3D" id="1.10.3210.10">
    <property type="entry name" value="Hypothetical protein af1432"/>
    <property type="match status" value="1"/>
</dbReference>
<accession>A0A3E1RCD8</accession>
<evidence type="ECO:0000259" key="1">
    <source>
        <dbReference type="PROSITE" id="PS51833"/>
    </source>
</evidence>